<dbReference type="AlphaFoldDB" id="A0A502GEP4"/>
<gene>
    <name evidence="2" type="ORF">EAH89_02940</name>
</gene>
<protein>
    <submittedName>
        <fullName evidence="2">Uncharacterized protein</fullName>
    </submittedName>
</protein>
<evidence type="ECO:0000313" key="3">
    <source>
        <dbReference type="Proteomes" id="UP000317078"/>
    </source>
</evidence>
<feature type="region of interest" description="Disordered" evidence="1">
    <location>
        <begin position="57"/>
        <end position="81"/>
    </location>
</feature>
<sequence length="81" mass="7645">MGDTRDGHGRKRGLPSVGAWAAMLTLWLPPPEAGAAAQGAARPVAVLPAPAGPGCLAPSAPAGGLAAPACGGSGTERPPAG</sequence>
<feature type="compositionally biased region" description="Low complexity" evidence="1">
    <location>
        <begin position="57"/>
        <end position="70"/>
    </location>
</feature>
<evidence type="ECO:0000256" key="1">
    <source>
        <dbReference type="SAM" id="MobiDB-lite"/>
    </source>
</evidence>
<proteinExistence type="predicted"/>
<name>A0A502GEP4_9PROT</name>
<dbReference type="Proteomes" id="UP000317078">
    <property type="component" value="Unassembled WGS sequence"/>
</dbReference>
<keyword evidence="3" id="KW-1185">Reference proteome</keyword>
<accession>A0A502GEP4</accession>
<comment type="caution">
    <text evidence="2">The sequence shown here is derived from an EMBL/GenBank/DDBJ whole genome shotgun (WGS) entry which is preliminary data.</text>
</comment>
<dbReference type="RefSeq" id="WP_140881284.1">
    <property type="nucleotide sequence ID" value="NZ_RCZP01000002.1"/>
</dbReference>
<reference evidence="2 3" key="1">
    <citation type="journal article" date="2019" name="Environ. Microbiol.">
        <title>Species interactions and distinct microbial communities in high Arctic permafrost affected cryosols are associated with the CH4 and CO2 gas fluxes.</title>
        <authorList>
            <person name="Altshuler I."/>
            <person name="Hamel J."/>
            <person name="Turney S."/>
            <person name="Magnuson E."/>
            <person name="Levesque R."/>
            <person name="Greer C."/>
            <person name="Whyte L.G."/>
        </authorList>
    </citation>
    <scope>NUCLEOTIDE SEQUENCE [LARGE SCALE GENOMIC DNA]</scope>
    <source>
        <strain evidence="2 3">S9.3B</strain>
    </source>
</reference>
<organism evidence="2 3">
    <name type="scientific">Muricoccus nepalensis</name>
    <dbReference type="NCBI Taxonomy" id="1854500"/>
    <lineage>
        <taxon>Bacteria</taxon>
        <taxon>Pseudomonadati</taxon>
        <taxon>Pseudomonadota</taxon>
        <taxon>Alphaproteobacteria</taxon>
        <taxon>Acetobacterales</taxon>
        <taxon>Roseomonadaceae</taxon>
        <taxon>Muricoccus</taxon>
    </lineage>
</organism>
<dbReference type="EMBL" id="RCZP01000002">
    <property type="protein sequence ID" value="TPG60354.1"/>
    <property type="molecule type" value="Genomic_DNA"/>
</dbReference>
<evidence type="ECO:0000313" key="2">
    <source>
        <dbReference type="EMBL" id="TPG60354.1"/>
    </source>
</evidence>